<dbReference type="SMART" id="SM00838">
    <property type="entry name" value="EFG_C"/>
    <property type="match status" value="1"/>
</dbReference>
<dbReference type="InterPro" id="IPR005225">
    <property type="entry name" value="Small_GTP-bd"/>
</dbReference>
<dbReference type="Proteomes" id="UP000051679">
    <property type="component" value="Unassembled WGS sequence"/>
</dbReference>
<reference evidence="9 10" key="1">
    <citation type="journal article" date="2015" name="Genome Announc.">
        <title>Expanding the biotechnology potential of lactobacilli through comparative genomics of 213 strains and associated genera.</title>
        <authorList>
            <person name="Sun Z."/>
            <person name="Harris H.M."/>
            <person name="McCann A."/>
            <person name="Guo C."/>
            <person name="Argimon S."/>
            <person name="Zhang W."/>
            <person name="Yang X."/>
            <person name="Jeffery I.B."/>
            <person name="Cooney J.C."/>
            <person name="Kagawa T.F."/>
            <person name="Liu W."/>
            <person name="Song Y."/>
            <person name="Salvetti E."/>
            <person name="Wrobel A."/>
            <person name="Rasinkangas P."/>
            <person name="Parkhill J."/>
            <person name="Rea M.C."/>
            <person name="O'Sullivan O."/>
            <person name="Ritari J."/>
            <person name="Douillard F.P."/>
            <person name="Paul Ross R."/>
            <person name="Yang R."/>
            <person name="Briner A.E."/>
            <person name="Felis G.E."/>
            <person name="de Vos W.M."/>
            <person name="Barrangou R."/>
            <person name="Klaenhammer T.R."/>
            <person name="Caufield P.W."/>
            <person name="Cui Y."/>
            <person name="Zhang H."/>
            <person name="O'Toole P.W."/>
        </authorList>
    </citation>
    <scope>NUCLEOTIDE SEQUENCE [LARGE SCALE GENOMIC DNA]</scope>
    <source>
        <strain evidence="9 10">DSM 20505</strain>
    </source>
</reference>
<dbReference type="InterPro" id="IPR013842">
    <property type="entry name" value="LepA_CTD"/>
</dbReference>
<evidence type="ECO:0000256" key="5">
    <source>
        <dbReference type="ARBA" id="ARBA00023134"/>
    </source>
</evidence>
<dbReference type="GO" id="GO:0005525">
    <property type="term" value="F:GTP binding"/>
    <property type="evidence" value="ECO:0007669"/>
    <property type="project" value="UniProtKB-UniRule"/>
</dbReference>
<comment type="similarity">
    <text evidence="1 7">Belongs to the TRAFAC class translation factor GTPase superfamily. Classic translation factor GTPase family. LepA subfamily.</text>
</comment>
<evidence type="ECO:0000259" key="8">
    <source>
        <dbReference type="PROSITE" id="PS51722"/>
    </source>
</evidence>
<dbReference type="PANTHER" id="PTHR43512:SF4">
    <property type="entry name" value="TRANSLATION FACTOR GUF1 HOMOLOG, CHLOROPLASTIC"/>
    <property type="match status" value="1"/>
</dbReference>
<dbReference type="FunFam" id="3.30.70.870:FF:000004">
    <property type="entry name" value="Translation factor GUF1, mitochondrial"/>
    <property type="match status" value="1"/>
</dbReference>
<evidence type="ECO:0000256" key="3">
    <source>
        <dbReference type="ARBA" id="ARBA00022801"/>
    </source>
</evidence>
<accession>A0A0R1ZHP5</accession>
<dbReference type="CDD" id="cd03699">
    <property type="entry name" value="EF4_II"/>
    <property type="match status" value="1"/>
</dbReference>
<dbReference type="InterPro" id="IPR035647">
    <property type="entry name" value="EFG_III/V"/>
</dbReference>
<comment type="caution">
    <text evidence="9">The sequence shown here is derived from an EMBL/GenBank/DDBJ whole genome shotgun (WGS) entry which is preliminary data.</text>
</comment>
<name>A0A0R1ZHP5_9LACO</name>
<feature type="binding site" evidence="7">
    <location>
        <begin position="133"/>
        <end position="136"/>
    </location>
    <ligand>
        <name>GTP</name>
        <dbReference type="ChEBI" id="CHEBI:37565"/>
    </ligand>
</feature>
<dbReference type="FunFam" id="2.40.30.10:FF:000015">
    <property type="entry name" value="Translation factor GUF1, mitochondrial"/>
    <property type="match status" value="1"/>
</dbReference>
<dbReference type="STRING" id="1291052.FC18_GL000318"/>
<dbReference type="InterPro" id="IPR038363">
    <property type="entry name" value="LepA_C_sf"/>
</dbReference>
<dbReference type="Gene3D" id="3.30.70.2570">
    <property type="entry name" value="Elongation factor 4, C-terminal domain"/>
    <property type="match status" value="1"/>
</dbReference>
<dbReference type="GO" id="GO:0005886">
    <property type="term" value="C:plasma membrane"/>
    <property type="evidence" value="ECO:0007669"/>
    <property type="project" value="UniProtKB-SubCell"/>
</dbReference>
<dbReference type="Gene3D" id="3.30.70.870">
    <property type="entry name" value="Elongation Factor G (Translational Gtpase), domain 3"/>
    <property type="match status" value="1"/>
</dbReference>
<proteinExistence type="inferred from homology"/>
<keyword evidence="3 7" id="KW-0378">Hydrolase</keyword>
<dbReference type="InterPro" id="IPR000640">
    <property type="entry name" value="EFG_V-like"/>
</dbReference>
<dbReference type="OrthoDB" id="2147781at2"/>
<dbReference type="Pfam" id="PF00009">
    <property type="entry name" value="GTP_EFTU"/>
    <property type="match status" value="1"/>
</dbReference>
<dbReference type="PRINTS" id="PR00315">
    <property type="entry name" value="ELONGATNFCT"/>
</dbReference>
<dbReference type="PANTHER" id="PTHR43512">
    <property type="entry name" value="TRANSLATION FACTOR GUF1-RELATED"/>
    <property type="match status" value="1"/>
</dbReference>
<evidence type="ECO:0000256" key="4">
    <source>
        <dbReference type="ARBA" id="ARBA00022917"/>
    </source>
</evidence>
<dbReference type="InterPro" id="IPR009000">
    <property type="entry name" value="Transl_B-barrel_sf"/>
</dbReference>
<keyword evidence="10" id="KW-1185">Reference proteome</keyword>
<comment type="subcellular location">
    <subcellularLocation>
        <location evidence="7">Cell membrane</location>
        <topology evidence="7">Peripheral membrane protein</topology>
        <orientation evidence="7">Cytoplasmic side</orientation>
    </subcellularLocation>
</comment>
<comment type="function">
    <text evidence="7">Required for accurate and efficient protein synthesis under certain stress conditions. May act as a fidelity factor of the translation reaction, by catalyzing a one-codon backward translocation of tRNAs on improperly translocated ribosomes. Back-translocation proceeds from a post-translocation (POST) complex to a pre-translocation (PRE) complex, thus giving elongation factor G a second chance to translocate the tRNAs correctly. Binds to ribosomes in a GTP-dependent manner.</text>
</comment>
<dbReference type="GO" id="GO:0043022">
    <property type="term" value="F:ribosome binding"/>
    <property type="evidence" value="ECO:0007669"/>
    <property type="project" value="UniProtKB-UniRule"/>
</dbReference>
<feature type="binding site" evidence="7">
    <location>
        <begin position="16"/>
        <end position="21"/>
    </location>
    <ligand>
        <name>GTP</name>
        <dbReference type="ChEBI" id="CHEBI:37565"/>
    </ligand>
</feature>
<protein>
    <recommendedName>
        <fullName evidence="7">Elongation factor 4</fullName>
        <shortName evidence="7">EF-4</shortName>
        <ecNumber evidence="7">3.6.5.n1</ecNumber>
    </recommendedName>
    <alternativeName>
        <fullName evidence="7">Ribosomal back-translocase LepA</fullName>
    </alternativeName>
</protein>
<dbReference type="SUPFAM" id="SSF54980">
    <property type="entry name" value="EF-G C-terminal domain-like"/>
    <property type="match status" value="2"/>
</dbReference>
<dbReference type="InterPro" id="IPR004161">
    <property type="entry name" value="EFTu-like_2"/>
</dbReference>
<keyword evidence="5 7" id="KW-0342">GTP-binding</keyword>
<dbReference type="RefSeq" id="WP_056976238.1">
    <property type="nucleotide sequence ID" value="NZ_AYYO01000055.1"/>
</dbReference>
<keyword evidence="9" id="KW-0251">Elongation factor</keyword>
<dbReference type="GO" id="GO:0045727">
    <property type="term" value="P:positive regulation of translation"/>
    <property type="evidence" value="ECO:0007669"/>
    <property type="project" value="UniProtKB-UniRule"/>
</dbReference>
<dbReference type="EMBL" id="AYYO01000055">
    <property type="protein sequence ID" value="KRM54512.1"/>
    <property type="molecule type" value="Genomic_DNA"/>
</dbReference>
<dbReference type="CDD" id="cd16260">
    <property type="entry name" value="EF4_III"/>
    <property type="match status" value="1"/>
</dbReference>
<keyword evidence="7" id="KW-1003">Cell membrane</keyword>
<dbReference type="Pfam" id="PF00679">
    <property type="entry name" value="EFG_C"/>
    <property type="match status" value="1"/>
</dbReference>
<dbReference type="SUPFAM" id="SSF52540">
    <property type="entry name" value="P-loop containing nucleoside triphosphate hydrolases"/>
    <property type="match status" value="1"/>
</dbReference>
<dbReference type="InterPro" id="IPR006297">
    <property type="entry name" value="EF-4"/>
</dbReference>
<evidence type="ECO:0000313" key="10">
    <source>
        <dbReference type="Proteomes" id="UP000051679"/>
    </source>
</evidence>
<dbReference type="PROSITE" id="PS51722">
    <property type="entry name" value="G_TR_2"/>
    <property type="match status" value="1"/>
</dbReference>
<dbReference type="Gene3D" id="3.40.50.300">
    <property type="entry name" value="P-loop containing nucleotide triphosphate hydrolases"/>
    <property type="match status" value="1"/>
</dbReference>
<dbReference type="NCBIfam" id="TIGR00231">
    <property type="entry name" value="small_GTP"/>
    <property type="match status" value="1"/>
</dbReference>
<organism evidence="9 10">
    <name type="scientific">Lacticaseibacillus sharpeae JCM 1186 = DSM 20505</name>
    <dbReference type="NCBI Taxonomy" id="1291052"/>
    <lineage>
        <taxon>Bacteria</taxon>
        <taxon>Bacillati</taxon>
        <taxon>Bacillota</taxon>
        <taxon>Bacilli</taxon>
        <taxon>Lactobacillales</taxon>
        <taxon>Lactobacillaceae</taxon>
        <taxon>Lacticaseibacillus</taxon>
    </lineage>
</organism>
<dbReference type="GO" id="GO:0003924">
    <property type="term" value="F:GTPase activity"/>
    <property type="evidence" value="ECO:0007669"/>
    <property type="project" value="UniProtKB-UniRule"/>
</dbReference>
<keyword evidence="6 7" id="KW-0472">Membrane</keyword>
<evidence type="ECO:0000256" key="6">
    <source>
        <dbReference type="ARBA" id="ARBA00023136"/>
    </source>
</evidence>
<evidence type="ECO:0000256" key="2">
    <source>
        <dbReference type="ARBA" id="ARBA00022741"/>
    </source>
</evidence>
<dbReference type="AlphaFoldDB" id="A0A0R1ZHP5"/>
<evidence type="ECO:0000313" key="9">
    <source>
        <dbReference type="EMBL" id="KRM54512.1"/>
    </source>
</evidence>
<dbReference type="Gene3D" id="3.30.70.240">
    <property type="match status" value="1"/>
</dbReference>
<dbReference type="Gene3D" id="2.40.30.10">
    <property type="entry name" value="Translation factors"/>
    <property type="match status" value="1"/>
</dbReference>
<dbReference type="SUPFAM" id="SSF50447">
    <property type="entry name" value="Translation proteins"/>
    <property type="match status" value="1"/>
</dbReference>
<dbReference type="Pfam" id="PF03144">
    <property type="entry name" value="GTP_EFTU_D2"/>
    <property type="match status" value="1"/>
</dbReference>
<evidence type="ECO:0000256" key="1">
    <source>
        <dbReference type="ARBA" id="ARBA00005454"/>
    </source>
</evidence>
<dbReference type="Pfam" id="PF06421">
    <property type="entry name" value="LepA_C"/>
    <property type="match status" value="1"/>
</dbReference>
<gene>
    <name evidence="7" type="primary">lepA</name>
    <name evidence="9" type="ORF">FC18_GL000318</name>
</gene>
<dbReference type="NCBIfam" id="TIGR01393">
    <property type="entry name" value="lepA"/>
    <property type="match status" value="1"/>
</dbReference>
<keyword evidence="4 7" id="KW-0648">Protein biosynthesis</keyword>
<sequence>MKQNLIRNFAIIAHIDHGKSTLADRIMEQTQTISARESKAQLLDDMQVEQAHGITVKSRTVRNFYQADNGVEYEYNLIDTPGHVDFTYEVSKSLAASDGAILLVDATQGVQAQTVANLRLAQENHLTILPVINKIDNAAAEVDKTEREIRALSPKLYEAKIYRISAKTGKGVHEVLEAIHQVFPAPSGQTQAPLKALVFDSFYDSFKGVIAYIRIVNGNLKLGQQVKLMAANTAIQNKEIGVFTPSRTATDELTVGDVGYIITGLKDPTSLRVGDTLTDANQPTAEAFPGYKPAQPMVYAGFYPKDDAYRDLELAIEKLSLNDSSFQYVRETSEALGQGFRCSFLGIFHLQIIRERLKDEYGLNVLTTAPNVTYRVHLKDTNEVQIVNNPIAFPGFAKIDYVEEPFSNIRITTDNAVLGDVMKLADAHKGQLTDMGNQAELIVLHYRIPTAEIAYDFFNALKSISHGYATLETEFADYEPADVVKVEVAINYSVVDALSFIVHREDAPAMTQQLVKKLKHTIPRHLYPMPAQAIVEGKSIARVDIPPLRKNAAVNGEKRSISKKQALLRRQSMNKRQAEKSNIKLSQDVFDSILDISL</sequence>
<dbReference type="InterPro" id="IPR027417">
    <property type="entry name" value="P-loop_NTPase"/>
</dbReference>
<comment type="catalytic activity">
    <reaction evidence="7">
        <text>GTP + H2O = GDP + phosphate + H(+)</text>
        <dbReference type="Rhea" id="RHEA:19669"/>
        <dbReference type="ChEBI" id="CHEBI:15377"/>
        <dbReference type="ChEBI" id="CHEBI:15378"/>
        <dbReference type="ChEBI" id="CHEBI:37565"/>
        <dbReference type="ChEBI" id="CHEBI:43474"/>
        <dbReference type="ChEBI" id="CHEBI:58189"/>
        <dbReference type="EC" id="3.6.5.n1"/>
    </reaction>
</comment>
<dbReference type="GO" id="GO:0003746">
    <property type="term" value="F:translation elongation factor activity"/>
    <property type="evidence" value="ECO:0007669"/>
    <property type="project" value="UniProtKB-UniRule"/>
</dbReference>
<feature type="domain" description="Tr-type G" evidence="8">
    <location>
        <begin position="4"/>
        <end position="187"/>
    </location>
</feature>
<dbReference type="PATRIC" id="fig|1291052.5.peg.329"/>
<keyword evidence="2 7" id="KW-0547">Nucleotide-binding</keyword>
<dbReference type="EC" id="3.6.5.n1" evidence="7"/>
<dbReference type="InterPro" id="IPR000795">
    <property type="entry name" value="T_Tr_GTP-bd_dom"/>
</dbReference>
<dbReference type="HAMAP" id="MF_00071">
    <property type="entry name" value="LepA"/>
    <property type="match status" value="1"/>
</dbReference>
<dbReference type="CDD" id="cd01890">
    <property type="entry name" value="LepA"/>
    <property type="match status" value="1"/>
</dbReference>
<evidence type="ECO:0000256" key="7">
    <source>
        <dbReference type="HAMAP-Rule" id="MF_00071"/>
    </source>
</evidence>